<keyword evidence="1" id="KW-1133">Transmembrane helix</keyword>
<accession>A0A210RYL5</accession>
<sequence length="299" mass="34030">MDGLSDDGLYGFSIIAFVGSVFSPYYAWANKTKLAPADDYCAINVALYTPTKKYWTMTERGQNAIERTAHQFTVGPSHLRWENDVLTIQIDERVPLLGTKVQGSIKVFPEQLFHHVVALDDHQKHRWGPIAPSARVEVSFTNPSLQWQGNAYFDSNEGDEAISKPFSEWDWSRAHLKDGSTAVIYDVRQKNGNERIIASKFNPNGTVESFEPPARVLLRKTGWGIKRNMRSEQSGGEPSVTLLNTYEDTPFYARSMIQSHLLGEEVVSMHETLNVKRLESNIVQLMLPWRMPRNPTRLF</sequence>
<organism evidence="2 3">
    <name type="scientific">Polynucleobacter hirudinilacicola</name>
    <dbReference type="NCBI Taxonomy" id="1743166"/>
    <lineage>
        <taxon>Bacteria</taxon>
        <taxon>Pseudomonadati</taxon>
        <taxon>Pseudomonadota</taxon>
        <taxon>Betaproteobacteria</taxon>
        <taxon>Burkholderiales</taxon>
        <taxon>Burkholderiaceae</taxon>
        <taxon>Polynucleobacter</taxon>
    </lineage>
</organism>
<evidence type="ECO:0000256" key="1">
    <source>
        <dbReference type="SAM" id="Phobius"/>
    </source>
</evidence>
<dbReference type="CDD" id="cd21471">
    <property type="entry name" value="CrtC-like"/>
    <property type="match status" value="1"/>
</dbReference>
<dbReference type="AlphaFoldDB" id="A0A210RYL5"/>
<gene>
    <name evidence="2" type="ORF">B6A14_06200</name>
</gene>
<proteinExistence type="predicted"/>
<protein>
    <recommendedName>
        <fullName evidence="4">Carotenoid 1,2-hydratase</fullName>
    </recommendedName>
</protein>
<dbReference type="OrthoDB" id="5491608at2"/>
<keyword evidence="1" id="KW-0472">Membrane</keyword>
<feature type="transmembrane region" description="Helical" evidence="1">
    <location>
        <begin position="9"/>
        <end position="28"/>
    </location>
</feature>
<comment type="caution">
    <text evidence="2">The sequence shown here is derived from an EMBL/GenBank/DDBJ whole genome shotgun (WGS) entry which is preliminary data.</text>
</comment>
<keyword evidence="1" id="KW-0812">Transmembrane</keyword>
<dbReference type="SUPFAM" id="SSF159245">
    <property type="entry name" value="AttH-like"/>
    <property type="match status" value="1"/>
</dbReference>
<reference evidence="2 3" key="1">
    <citation type="submission" date="2017-03" db="EMBL/GenBank/DDBJ databases">
        <title>New species Polynucleobacter sp. MWH-EgelM1-30-B4.</title>
        <authorList>
            <person name="Hahn M.W."/>
        </authorList>
    </citation>
    <scope>NUCLEOTIDE SEQUENCE [LARGE SCALE GENOMIC DNA]</scope>
    <source>
        <strain evidence="2 3">MWH-EgelM1-30-B4</strain>
    </source>
</reference>
<dbReference type="Proteomes" id="UP000196880">
    <property type="component" value="Unassembled WGS sequence"/>
</dbReference>
<evidence type="ECO:0000313" key="2">
    <source>
        <dbReference type="EMBL" id="OWF66061.1"/>
    </source>
</evidence>
<evidence type="ECO:0000313" key="3">
    <source>
        <dbReference type="Proteomes" id="UP000196880"/>
    </source>
</evidence>
<keyword evidence="3" id="KW-1185">Reference proteome</keyword>
<dbReference type="EMBL" id="NAIA01000003">
    <property type="protein sequence ID" value="OWF66061.1"/>
    <property type="molecule type" value="Genomic_DNA"/>
</dbReference>
<evidence type="ECO:0008006" key="4">
    <source>
        <dbReference type="Google" id="ProtNLM"/>
    </source>
</evidence>
<name>A0A210RYL5_9BURK</name>